<keyword evidence="3" id="KW-0812">Transmembrane</keyword>
<dbReference type="Gene3D" id="3.40.50.300">
    <property type="entry name" value="P-loop containing nucleotide triphosphate hydrolases"/>
    <property type="match status" value="1"/>
</dbReference>
<keyword evidence="3" id="KW-0472">Membrane</keyword>
<evidence type="ECO:0008006" key="6">
    <source>
        <dbReference type="Google" id="ProtNLM"/>
    </source>
</evidence>
<keyword evidence="3" id="KW-1133">Transmembrane helix</keyword>
<keyword evidence="1" id="KW-0934">Plastid</keyword>
<accession>A0A8T2Q2G5</accession>
<dbReference type="OrthoDB" id="391988at2759"/>
<evidence type="ECO:0000256" key="1">
    <source>
        <dbReference type="ARBA" id="ARBA00022528"/>
    </source>
</evidence>
<sequence>MGNAPSQRRTDGPHDGGGSSCSRSRSSSSTNTCAQRRGGHLDPCNQLEIVYQKMIGQNDQLKEQFRKAFQSVRILVVGRSGSGKSTLIRLLLGDNGPRSISRGDIAVQDIVTEWRHPDPALPLVIHNSKGVDVSGNERIADIKKFLDARLATGVEFGERVHAVWYVFNVVDNRVLNDGGLLELLGAYGSKELPLLLIMTHNDVAEKLGDGRKKLSETMVRVGNRMKLDSGTGEILKQGSIRDVKGMGMVFEPTKQLMHNELRITWVACQAVDINAKLKASANLVVRFRKRQVLASSALAAVPVAHQLQLAAMFGSVTRGLTKIWNVQQEFEKAIAYQFLVEERKSLAKNIPGALALASALAATVVTSGIAAPSILVAAVGSAWSRAESTSTLLMSYALMVIGSILYVKTHHETTLDDEKATVKDYPKLSEEFMVSEWAKEVSRFSEGYTSLWETSFRQKRQRERLRSEMDPPLSKNYKDKTISSLFPEYIEDNRFLHLV</sequence>
<feature type="region of interest" description="Disordered" evidence="2">
    <location>
        <begin position="1"/>
        <end position="38"/>
    </location>
</feature>
<organism evidence="4 5">
    <name type="scientific">Ceratopteris richardii</name>
    <name type="common">Triangle waterfern</name>
    <dbReference type="NCBI Taxonomy" id="49495"/>
    <lineage>
        <taxon>Eukaryota</taxon>
        <taxon>Viridiplantae</taxon>
        <taxon>Streptophyta</taxon>
        <taxon>Embryophyta</taxon>
        <taxon>Tracheophyta</taxon>
        <taxon>Polypodiopsida</taxon>
        <taxon>Polypodiidae</taxon>
        <taxon>Polypodiales</taxon>
        <taxon>Pteridineae</taxon>
        <taxon>Pteridaceae</taxon>
        <taxon>Parkerioideae</taxon>
        <taxon>Ceratopteris</taxon>
    </lineage>
</organism>
<dbReference type="Proteomes" id="UP000825935">
    <property type="component" value="Chromosome 38"/>
</dbReference>
<evidence type="ECO:0000256" key="3">
    <source>
        <dbReference type="SAM" id="Phobius"/>
    </source>
</evidence>
<comment type="caution">
    <text evidence="4">The sequence shown here is derived from an EMBL/GenBank/DDBJ whole genome shotgun (WGS) entry which is preliminary data.</text>
</comment>
<feature type="compositionally biased region" description="Low complexity" evidence="2">
    <location>
        <begin position="20"/>
        <end position="29"/>
    </location>
</feature>
<evidence type="ECO:0000313" key="4">
    <source>
        <dbReference type="EMBL" id="KAH7277885.1"/>
    </source>
</evidence>
<name>A0A8T2Q2G5_CERRI</name>
<keyword evidence="5" id="KW-1185">Reference proteome</keyword>
<dbReference type="EMBL" id="CM035443">
    <property type="protein sequence ID" value="KAH7277885.1"/>
    <property type="molecule type" value="Genomic_DNA"/>
</dbReference>
<gene>
    <name evidence="4" type="ORF">KP509_38G013400</name>
</gene>
<evidence type="ECO:0000313" key="5">
    <source>
        <dbReference type="Proteomes" id="UP000825935"/>
    </source>
</evidence>
<feature type="transmembrane region" description="Helical" evidence="3">
    <location>
        <begin position="353"/>
        <end position="383"/>
    </location>
</feature>
<reference evidence="4" key="1">
    <citation type="submission" date="2021-08" db="EMBL/GenBank/DDBJ databases">
        <title>WGS assembly of Ceratopteris richardii.</title>
        <authorList>
            <person name="Marchant D.B."/>
            <person name="Chen G."/>
            <person name="Jenkins J."/>
            <person name="Shu S."/>
            <person name="Leebens-Mack J."/>
            <person name="Grimwood J."/>
            <person name="Schmutz J."/>
            <person name="Soltis P."/>
            <person name="Soltis D."/>
            <person name="Chen Z.-H."/>
        </authorList>
    </citation>
    <scope>NUCLEOTIDE SEQUENCE</scope>
    <source>
        <strain evidence="4">Whitten #5841</strain>
        <tissue evidence="4">Leaf</tissue>
    </source>
</reference>
<protein>
    <recommendedName>
        <fullName evidence="6">G domain-containing protein</fullName>
    </recommendedName>
</protein>
<dbReference type="SUPFAM" id="SSF52540">
    <property type="entry name" value="P-loop containing nucleoside triphosphate hydrolases"/>
    <property type="match status" value="1"/>
</dbReference>
<feature type="transmembrane region" description="Helical" evidence="3">
    <location>
        <begin position="389"/>
        <end position="407"/>
    </location>
</feature>
<dbReference type="InterPro" id="IPR027417">
    <property type="entry name" value="P-loop_NTPase"/>
</dbReference>
<evidence type="ECO:0000256" key="2">
    <source>
        <dbReference type="SAM" id="MobiDB-lite"/>
    </source>
</evidence>
<dbReference type="AlphaFoldDB" id="A0A8T2Q2G5"/>
<dbReference type="OMA" id="NELRITW"/>
<proteinExistence type="predicted"/>
<keyword evidence="1" id="KW-0150">Chloroplast</keyword>